<dbReference type="InterPro" id="IPR036522">
    <property type="entry name" value="MoaC_sf"/>
</dbReference>
<feature type="binding site" evidence="7">
    <location>
        <begin position="74"/>
        <end position="76"/>
    </location>
    <ligand>
        <name>substrate</name>
    </ligand>
</feature>
<comment type="function">
    <text evidence="6 7">Catalyzes the conversion of (8S)-3',8-cyclo-7,8-dihydroguanosine 5'-triphosphate to cyclic pyranopterin monophosphate (cPMP).</text>
</comment>
<evidence type="ECO:0000313" key="10">
    <source>
        <dbReference type="Proteomes" id="UP000784128"/>
    </source>
</evidence>
<evidence type="ECO:0000256" key="5">
    <source>
        <dbReference type="ARBA" id="ARBA00023239"/>
    </source>
</evidence>
<evidence type="ECO:0000313" key="9">
    <source>
        <dbReference type="EMBL" id="MBT1072154.1"/>
    </source>
</evidence>
<dbReference type="HAMAP" id="MF_01224_B">
    <property type="entry name" value="MoaC_B"/>
    <property type="match status" value="1"/>
</dbReference>
<dbReference type="EMBL" id="JAHDYS010000008">
    <property type="protein sequence ID" value="MBT1072154.1"/>
    <property type="molecule type" value="Genomic_DNA"/>
</dbReference>
<evidence type="ECO:0000256" key="7">
    <source>
        <dbReference type="HAMAP-Rule" id="MF_01224"/>
    </source>
</evidence>
<dbReference type="Pfam" id="PF01967">
    <property type="entry name" value="MoaC"/>
    <property type="match status" value="1"/>
</dbReference>
<dbReference type="EC" id="4.6.1.17" evidence="3 7"/>
<keyword evidence="5 7" id="KW-0456">Lyase</keyword>
<comment type="subunit">
    <text evidence="7">Homohexamer; trimer of dimers.</text>
</comment>
<dbReference type="InterPro" id="IPR050105">
    <property type="entry name" value="MoCo_biosynth_MoaA/MoaC"/>
</dbReference>
<keyword evidence="10" id="KW-1185">Reference proteome</keyword>
<feature type="domain" description="Molybdopterin cofactor biosynthesis C (MoaC)" evidence="8">
    <location>
        <begin position="14"/>
        <end position="149"/>
    </location>
</feature>
<keyword evidence="4 7" id="KW-0501">Molybdenum cofactor biosynthesis</keyword>
<comment type="caution">
    <text evidence="9">The sequence shown here is derived from an EMBL/GenBank/DDBJ whole genome shotgun (WGS) entry which is preliminary data.</text>
</comment>
<dbReference type="NCBIfam" id="NF006870">
    <property type="entry name" value="PRK09364.1"/>
    <property type="match status" value="1"/>
</dbReference>
<comment type="catalytic activity">
    <reaction evidence="1 7">
        <text>(8S)-3',8-cyclo-7,8-dihydroguanosine 5'-triphosphate = cyclic pyranopterin phosphate + diphosphate</text>
        <dbReference type="Rhea" id="RHEA:49580"/>
        <dbReference type="ChEBI" id="CHEBI:33019"/>
        <dbReference type="ChEBI" id="CHEBI:59648"/>
        <dbReference type="ChEBI" id="CHEBI:131766"/>
        <dbReference type="EC" id="4.6.1.17"/>
    </reaction>
</comment>
<evidence type="ECO:0000256" key="6">
    <source>
        <dbReference type="ARBA" id="ARBA00055087"/>
    </source>
</evidence>
<proteinExistence type="inferred from homology"/>
<dbReference type="NCBIfam" id="TIGR00581">
    <property type="entry name" value="moaC"/>
    <property type="match status" value="1"/>
</dbReference>
<dbReference type="RefSeq" id="WP_214298743.1">
    <property type="nucleotide sequence ID" value="NZ_JAHDYS010000008.1"/>
</dbReference>
<name>A0ABS5U930_9BACT</name>
<accession>A0ABS5U930</accession>
<comment type="pathway">
    <text evidence="2 7">Cofactor biosynthesis; molybdopterin biosynthesis.</text>
</comment>
<evidence type="ECO:0000256" key="3">
    <source>
        <dbReference type="ARBA" id="ARBA00012575"/>
    </source>
</evidence>
<protein>
    <recommendedName>
        <fullName evidence="3 7">Cyclic pyranopterin monophosphate synthase</fullName>
        <ecNumber evidence="3 7">4.6.1.17</ecNumber>
    </recommendedName>
    <alternativeName>
        <fullName evidence="7">Molybdenum cofactor biosynthesis protein C</fullName>
    </alternativeName>
</protein>
<comment type="similarity">
    <text evidence="7">Belongs to the MoaC family.</text>
</comment>
<organism evidence="9 10">
    <name type="scientific">Pelotalea chapellei</name>
    <dbReference type="NCBI Taxonomy" id="44671"/>
    <lineage>
        <taxon>Bacteria</taxon>
        <taxon>Pseudomonadati</taxon>
        <taxon>Thermodesulfobacteriota</taxon>
        <taxon>Desulfuromonadia</taxon>
        <taxon>Geobacterales</taxon>
        <taxon>Geobacteraceae</taxon>
        <taxon>Pelotalea</taxon>
    </lineage>
</organism>
<evidence type="ECO:0000256" key="4">
    <source>
        <dbReference type="ARBA" id="ARBA00023150"/>
    </source>
</evidence>
<dbReference type="InterPro" id="IPR047594">
    <property type="entry name" value="MoaC_bact/euk"/>
</dbReference>
<evidence type="ECO:0000259" key="8">
    <source>
        <dbReference type="Pfam" id="PF01967"/>
    </source>
</evidence>
<feature type="binding site" evidence="7">
    <location>
        <begin position="112"/>
        <end position="113"/>
    </location>
    <ligand>
        <name>substrate</name>
    </ligand>
</feature>
<dbReference type="InterPro" id="IPR023045">
    <property type="entry name" value="MoaC"/>
</dbReference>
<dbReference type="InterPro" id="IPR002820">
    <property type="entry name" value="Mopterin_CF_biosynth-C_dom"/>
</dbReference>
<gene>
    <name evidence="7 9" type="primary">moaC</name>
    <name evidence="9" type="ORF">KJB30_10190</name>
</gene>
<sequence length="159" mass="16859">MNFNHFDEAGNAVMVDVSAKQKTMRTAIAEALVQMSPELLAAIQSGGVAKGDVLGVARLAGIQAAKKTWELIPLSHPLALHAISVDFELNQPAGQVAVKCTVRAFERTGVEMEAMTGASLAALTIYDMCKGADKSISIGVIRLVYKEGGKSGVYRREAP</sequence>
<dbReference type="GO" id="GO:0061799">
    <property type="term" value="F:cyclic pyranopterin monophosphate synthase activity"/>
    <property type="evidence" value="ECO:0007669"/>
    <property type="project" value="UniProtKB-EC"/>
</dbReference>
<dbReference type="Proteomes" id="UP000784128">
    <property type="component" value="Unassembled WGS sequence"/>
</dbReference>
<dbReference type="PANTHER" id="PTHR22960:SF29">
    <property type="entry name" value="CYCLIC PYRANOPTERIN MONOPHOSPHATE SYNTHASE"/>
    <property type="match status" value="1"/>
</dbReference>
<evidence type="ECO:0000256" key="2">
    <source>
        <dbReference type="ARBA" id="ARBA00005046"/>
    </source>
</evidence>
<dbReference type="Gene3D" id="3.30.70.640">
    <property type="entry name" value="Molybdopterin cofactor biosynthesis C (MoaC) domain"/>
    <property type="match status" value="1"/>
</dbReference>
<reference evidence="9 10" key="1">
    <citation type="submission" date="2021-05" db="EMBL/GenBank/DDBJ databases">
        <title>The draft genome of Geobacter chapellei DSM 13688.</title>
        <authorList>
            <person name="Xu Z."/>
            <person name="Masuda Y."/>
            <person name="Itoh H."/>
            <person name="Senoo K."/>
        </authorList>
    </citation>
    <scope>NUCLEOTIDE SEQUENCE [LARGE SCALE GENOMIC DNA]</scope>
    <source>
        <strain evidence="9 10">DSM 13688</strain>
    </source>
</reference>
<dbReference type="PANTHER" id="PTHR22960">
    <property type="entry name" value="MOLYBDOPTERIN COFACTOR SYNTHESIS PROTEIN A"/>
    <property type="match status" value="1"/>
</dbReference>
<evidence type="ECO:0000256" key="1">
    <source>
        <dbReference type="ARBA" id="ARBA00001637"/>
    </source>
</evidence>
<dbReference type="CDD" id="cd01420">
    <property type="entry name" value="MoaC_PE"/>
    <property type="match status" value="1"/>
</dbReference>
<dbReference type="SUPFAM" id="SSF55040">
    <property type="entry name" value="Molybdenum cofactor biosynthesis protein C, MoaC"/>
    <property type="match status" value="1"/>
</dbReference>
<feature type="active site" evidence="7">
    <location>
        <position position="127"/>
    </location>
</feature>